<organism evidence="6 7">
    <name type="scientific">Aphanomyces euteiches</name>
    <dbReference type="NCBI Taxonomy" id="100861"/>
    <lineage>
        <taxon>Eukaryota</taxon>
        <taxon>Sar</taxon>
        <taxon>Stramenopiles</taxon>
        <taxon>Oomycota</taxon>
        <taxon>Saprolegniomycetes</taxon>
        <taxon>Saprolegniales</taxon>
        <taxon>Verrucalvaceae</taxon>
        <taxon>Aphanomyces</taxon>
    </lineage>
</organism>
<keyword evidence="2" id="KW-0396">Initiation factor</keyword>
<name>A0A6G0WWD3_9STRA</name>
<feature type="compositionally biased region" description="Low complexity" evidence="4">
    <location>
        <begin position="376"/>
        <end position="422"/>
    </location>
</feature>
<feature type="region of interest" description="Disordered" evidence="4">
    <location>
        <begin position="534"/>
        <end position="618"/>
    </location>
</feature>
<dbReference type="Pfam" id="PF02847">
    <property type="entry name" value="MA3"/>
    <property type="match status" value="1"/>
</dbReference>
<feature type="compositionally biased region" description="Basic and acidic residues" evidence="4">
    <location>
        <begin position="456"/>
        <end position="465"/>
    </location>
</feature>
<dbReference type="EMBL" id="VJMJ01000139">
    <property type="protein sequence ID" value="KAF0731859.1"/>
    <property type="molecule type" value="Genomic_DNA"/>
</dbReference>
<keyword evidence="7" id="KW-1185">Reference proteome</keyword>
<dbReference type="GO" id="GO:0003743">
    <property type="term" value="F:translation initiation factor activity"/>
    <property type="evidence" value="ECO:0007669"/>
    <property type="project" value="UniProtKB-KW"/>
</dbReference>
<reference evidence="6 7" key="1">
    <citation type="submission" date="2019-07" db="EMBL/GenBank/DDBJ databases">
        <title>Genomics analysis of Aphanomyces spp. identifies a new class of oomycete effector associated with host adaptation.</title>
        <authorList>
            <person name="Gaulin E."/>
        </authorList>
    </citation>
    <scope>NUCLEOTIDE SEQUENCE [LARGE SCALE GENOMIC DNA]</scope>
    <source>
        <strain evidence="6 7">ATCC 201684</strain>
    </source>
</reference>
<dbReference type="SUPFAM" id="SSF48371">
    <property type="entry name" value="ARM repeat"/>
    <property type="match status" value="2"/>
</dbReference>
<dbReference type="InterPro" id="IPR003891">
    <property type="entry name" value="Initiation_fac_eIF4g_MI"/>
</dbReference>
<feature type="compositionally biased region" description="Gly residues" evidence="4">
    <location>
        <begin position="589"/>
        <end position="599"/>
    </location>
</feature>
<feature type="region of interest" description="Disordered" evidence="4">
    <location>
        <begin position="1003"/>
        <end position="1094"/>
    </location>
</feature>
<dbReference type="InterPro" id="IPR003890">
    <property type="entry name" value="MIF4G-like_typ-3"/>
</dbReference>
<feature type="domain" description="MI" evidence="5">
    <location>
        <begin position="1114"/>
        <end position="1243"/>
    </location>
</feature>
<feature type="region of interest" description="Disordered" evidence="4">
    <location>
        <begin position="1"/>
        <end position="48"/>
    </location>
</feature>
<comment type="similarity">
    <text evidence="1">Belongs to the eukaryotic initiation factor 4G family.</text>
</comment>
<dbReference type="PANTHER" id="PTHR23253:SF9">
    <property type="entry name" value="EUKARYOTIC TRANSLATION INITIATION FACTOR 4 GAMMA 2"/>
    <property type="match status" value="1"/>
</dbReference>
<feature type="region of interest" description="Disordered" evidence="4">
    <location>
        <begin position="265"/>
        <end position="291"/>
    </location>
</feature>
<accession>A0A6G0WWD3</accession>
<dbReference type="Gene3D" id="1.25.40.180">
    <property type="match status" value="3"/>
</dbReference>
<dbReference type="Pfam" id="PF02854">
    <property type="entry name" value="MIF4G"/>
    <property type="match status" value="2"/>
</dbReference>
<sequence>MSAPPHDTQRFPGHGSRDGNDLNTNQIPVRTSSAPPIDTSYKSGGPAAFIPGQHLNPHAAPRQYTPQANYAPSGGVYQPGQPFYPRNAPPQQYAVSDAMNHAAHTGHHMNANAPPHIPGQGRNTFNPAAGGVPPAQTSRPGASVPMRGPPRINPNVQPFVPQSMAHNQPPAYVPRNGQQPGYYNQMQGAYMGGHMHNQPPMYMPHQMQYPPMQHPMGMNPNVGMGIATHPGQTPMAPAPRPAAPPQREKKVLLIIDPKTKKPINECVSLTSDASEKSDTSTAPSTPAKKPIASTLRATVAEFVLPSSVASPAPPAASPKPPVAAASPKPPAVVPPPVAVTSPKRSAPVASPKRSAPVASPKRSAPVASPKRSDPVASPKGSVASPKAAAASVPSPKPASTTEKSSVAKSVASPKAQAAPASPKSKEPSLVFGTFDVAAEETRVSPKNVSLPPGFHDVPKDEKPNEEVQADEEDTENVEEDEDKDEAPPKHTVPRPVNPQPTKNGKLCYSVEFLFSFREEYVELPAATAEPNSGWLSMEVTNDGPSRSGNRRMDRQASSGPAGPLQRQSSRGNNDKSKQWQRDQTVPRRAGGGGRGGSGGKMRQQASLDDVPLKRREDRWVPQKATSNLEKVMKQVQSIMNKMTNQKFDTLSAQLSEIDMESLEMLSSVITIIFDKALGEPHFCEMYANLCVRLEQHWKVWSFLKIVRNDDNESWYWTTMSDTDAEVVGPFETEDELLENAEEDPLEVIAAPEGLQLKEVRVRKEKFIKVWELDGQLYWSGQSLEDLGERQVLNGPFKTQDDANLNAIKTTSFKRILLNACQEEFEKDNIYETLDEALNKAREEGTLTAEVEANFEEKKMLTKRRMLGNIRFIGELYRKGMLQERIMHECVMKLMGVTRAQTQNAKAIKLVPLHPGAAPDEENIESLSKLLTTMGKDLEVKGTFPGAMAAYFDYLAYLTKDKRLSSRINFMLRDVIDLRNNRWEPRRKELKQKTLEEIRKDAEKELAASQKRPNNPPPRGVASSSSSREMGRGGNGFRGNNPPPPQRNNFALDRSRSQQIEKPGSQGRPTSFSFKGRGGASNAKAAPTPQKPVQIRPQKEIHDQLSQLSEDVTAPLAKKTKSVLEEFVGLKDVNEAVACIQELKTNNASLSSLLVSSCFAKETLKLAVEEKDAVREGMFDALVALQEQKALENDAILYGLEAAILSAPDLSCDVPKIHDHLGTILARLFTPVESLTLEWLVSGFDCESDDEAYQELVDSGVLSGVVGAFLSKIPAKVAASQSSSTFINKNLTSILPSYGRTTGDVMQWLTKFGLNNTLPAIYKAGEVVTTVKQSKKVDDVIVWIESNVSGEMRADSLFAKQTCLFLLSLSNWDIPPADHSNLLMGLCGNIEGQMAFVGGIIQEVTDDKLKPLLNYLLHEHIISDKAFLSWRDSYLRNPTKDNAMERLGDFFDTLRK</sequence>
<protein>
    <recommendedName>
        <fullName evidence="5">MI domain-containing protein</fullName>
    </recommendedName>
</protein>
<comment type="caution">
    <text evidence="6">The sequence shown here is derived from an EMBL/GenBank/DDBJ whole genome shotgun (WGS) entry which is preliminary data.</text>
</comment>
<evidence type="ECO:0000313" key="7">
    <source>
        <dbReference type="Proteomes" id="UP000481153"/>
    </source>
</evidence>
<evidence type="ECO:0000256" key="4">
    <source>
        <dbReference type="SAM" id="MobiDB-lite"/>
    </source>
</evidence>
<dbReference type="InterPro" id="IPR016024">
    <property type="entry name" value="ARM-type_fold"/>
</dbReference>
<evidence type="ECO:0000313" key="6">
    <source>
        <dbReference type="EMBL" id="KAF0731859.1"/>
    </source>
</evidence>
<proteinExistence type="inferred from homology"/>
<evidence type="ECO:0000259" key="5">
    <source>
        <dbReference type="PROSITE" id="PS51366"/>
    </source>
</evidence>
<dbReference type="GO" id="GO:0016281">
    <property type="term" value="C:eukaryotic translation initiation factor 4F complex"/>
    <property type="evidence" value="ECO:0007669"/>
    <property type="project" value="TreeGrafter"/>
</dbReference>
<feature type="region of interest" description="Disordered" evidence="4">
    <location>
        <begin position="308"/>
        <end position="504"/>
    </location>
</feature>
<evidence type="ECO:0000256" key="3">
    <source>
        <dbReference type="ARBA" id="ARBA00022917"/>
    </source>
</evidence>
<feature type="compositionally biased region" description="Polar residues" evidence="4">
    <location>
        <begin position="534"/>
        <end position="547"/>
    </location>
</feature>
<dbReference type="VEuPathDB" id="FungiDB:AeMF1_013944"/>
<dbReference type="SMART" id="SM00543">
    <property type="entry name" value="MIF4G"/>
    <property type="match status" value="1"/>
</dbReference>
<feature type="compositionally biased region" description="Polar residues" evidence="4">
    <location>
        <begin position="21"/>
        <end position="34"/>
    </location>
</feature>
<dbReference type="PANTHER" id="PTHR23253">
    <property type="entry name" value="EUKARYOTIC TRANSLATION INITIATION FACTOR 4 GAMMA"/>
    <property type="match status" value="1"/>
</dbReference>
<evidence type="ECO:0000256" key="2">
    <source>
        <dbReference type="ARBA" id="ARBA00022540"/>
    </source>
</evidence>
<dbReference type="Proteomes" id="UP000481153">
    <property type="component" value="Unassembled WGS sequence"/>
</dbReference>
<evidence type="ECO:0000256" key="1">
    <source>
        <dbReference type="ARBA" id="ARBA00005775"/>
    </source>
</evidence>
<dbReference type="GO" id="GO:0003729">
    <property type="term" value="F:mRNA binding"/>
    <property type="evidence" value="ECO:0007669"/>
    <property type="project" value="TreeGrafter"/>
</dbReference>
<gene>
    <name evidence="6" type="ORF">Ae201684_010958</name>
</gene>
<feature type="compositionally biased region" description="Acidic residues" evidence="4">
    <location>
        <begin position="467"/>
        <end position="484"/>
    </location>
</feature>
<dbReference type="PROSITE" id="PS51366">
    <property type="entry name" value="MI"/>
    <property type="match status" value="1"/>
</dbReference>
<feature type="compositionally biased region" description="Pro residues" evidence="4">
    <location>
        <begin position="311"/>
        <end position="337"/>
    </location>
</feature>
<keyword evidence="3" id="KW-0648">Protein biosynthesis</keyword>